<feature type="region of interest" description="Disordered" evidence="1">
    <location>
        <begin position="1"/>
        <end position="76"/>
    </location>
</feature>
<organism evidence="2 3">
    <name type="scientific">Hibiscus sabdariffa</name>
    <name type="common">roselle</name>
    <dbReference type="NCBI Taxonomy" id="183260"/>
    <lineage>
        <taxon>Eukaryota</taxon>
        <taxon>Viridiplantae</taxon>
        <taxon>Streptophyta</taxon>
        <taxon>Embryophyta</taxon>
        <taxon>Tracheophyta</taxon>
        <taxon>Spermatophyta</taxon>
        <taxon>Magnoliopsida</taxon>
        <taxon>eudicotyledons</taxon>
        <taxon>Gunneridae</taxon>
        <taxon>Pentapetalae</taxon>
        <taxon>rosids</taxon>
        <taxon>malvids</taxon>
        <taxon>Malvales</taxon>
        <taxon>Malvaceae</taxon>
        <taxon>Malvoideae</taxon>
        <taxon>Hibiscus</taxon>
    </lineage>
</organism>
<keyword evidence="3" id="KW-1185">Reference proteome</keyword>
<evidence type="ECO:0000313" key="3">
    <source>
        <dbReference type="Proteomes" id="UP001472677"/>
    </source>
</evidence>
<evidence type="ECO:0000256" key="1">
    <source>
        <dbReference type="SAM" id="MobiDB-lite"/>
    </source>
</evidence>
<protein>
    <submittedName>
        <fullName evidence="2">Uncharacterized protein</fullName>
    </submittedName>
</protein>
<comment type="caution">
    <text evidence="2">The sequence shown here is derived from an EMBL/GenBank/DDBJ whole genome shotgun (WGS) entry which is preliminary data.</text>
</comment>
<feature type="compositionally biased region" description="Polar residues" evidence="1">
    <location>
        <begin position="1"/>
        <end position="60"/>
    </location>
</feature>
<dbReference type="Proteomes" id="UP001472677">
    <property type="component" value="Unassembled WGS sequence"/>
</dbReference>
<reference evidence="2 3" key="1">
    <citation type="journal article" date="2024" name="G3 (Bethesda)">
        <title>Genome assembly of Hibiscus sabdariffa L. provides insights into metabolisms of medicinal natural products.</title>
        <authorList>
            <person name="Kim T."/>
        </authorList>
    </citation>
    <scope>NUCLEOTIDE SEQUENCE [LARGE SCALE GENOMIC DNA]</scope>
    <source>
        <strain evidence="2">TK-2024</strain>
        <tissue evidence="2">Old leaves</tissue>
    </source>
</reference>
<accession>A0ABR2F1Z7</accession>
<dbReference type="EMBL" id="JBBPBM010000009">
    <property type="protein sequence ID" value="KAK8568973.1"/>
    <property type="molecule type" value="Genomic_DNA"/>
</dbReference>
<name>A0ABR2F1Z7_9ROSI</name>
<proteinExistence type="predicted"/>
<sequence length="150" mass="16307">MVEEASTGSDANGMVQQTHVDYPGPSTTHAEPQAFNKVTTSCDASPTYTSQFPENSSVHGSTDEALDREDIGQSGPITSQAESLVNSTMELGQPEAHECQEGVGEINHDSHKRCQEMCMMCLRMKRMAVLAEYQALLNNDTWEIVTLPAG</sequence>
<gene>
    <name evidence="2" type="ORF">V6N12_007506</name>
</gene>
<evidence type="ECO:0000313" key="2">
    <source>
        <dbReference type="EMBL" id="KAK8568973.1"/>
    </source>
</evidence>